<name>A0A815DMG5_9BILA</name>
<dbReference type="EMBL" id="CAJNOM010000265">
    <property type="protein sequence ID" value="CAF1299980.1"/>
    <property type="molecule type" value="Genomic_DNA"/>
</dbReference>
<evidence type="ECO:0000256" key="1">
    <source>
        <dbReference type="SAM" id="MobiDB-lite"/>
    </source>
</evidence>
<keyword evidence="2" id="KW-1133">Transmembrane helix</keyword>
<dbReference type="AlphaFoldDB" id="A0A815DMG5"/>
<keyword evidence="5" id="KW-1185">Reference proteome</keyword>
<dbReference type="EMBL" id="CAJNOI010000180">
    <property type="protein sequence ID" value="CAF1163030.1"/>
    <property type="molecule type" value="Genomic_DNA"/>
</dbReference>
<evidence type="ECO:0000313" key="5">
    <source>
        <dbReference type="Proteomes" id="UP000663832"/>
    </source>
</evidence>
<reference evidence="4" key="1">
    <citation type="submission" date="2021-02" db="EMBL/GenBank/DDBJ databases">
        <authorList>
            <person name="Nowell W R."/>
        </authorList>
    </citation>
    <scope>NUCLEOTIDE SEQUENCE</scope>
</reference>
<sequence length="93" mass="10223">MASISRIIDRSQWLQIYLSILLFFLLEYITKMSSSIPEKGSDVANEKLLEMGCKTSTSTEENSKSSQSNSHVNSSLAGGITIGPPIDQNQINK</sequence>
<feature type="compositionally biased region" description="Low complexity" evidence="1">
    <location>
        <begin position="55"/>
        <end position="75"/>
    </location>
</feature>
<evidence type="ECO:0000313" key="4">
    <source>
        <dbReference type="EMBL" id="CAF1299980.1"/>
    </source>
</evidence>
<evidence type="ECO:0000256" key="2">
    <source>
        <dbReference type="SAM" id="Phobius"/>
    </source>
</evidence>
<dbReference type="OrthoDB" id="10039165at2759"/>
<dbReference type="Proteomes" id="UP000663832">
    <property type="component" value="Unassembled WGS sequence"/>
</dbReference>
<evidence type="ECO:0000313" key="3">
    <source>
        <dbReference type="EMBL" id="CAF1163030.1"/>
    </source>
</evidence>
<comment type="caution">
    <text evidence="4">The sequence shown here is derived from an EMBL/GenBank/DDBJ whole genome shotgun (WGS) entry which is preliminary data.</text>
</comment>
<gene>
    <name evidence="3" type="ORF">BJG266_LOCUS24748</name>
    <name evidence="4" type="ORF">QVE165_LOCUS31189</name>
</gene>
<keyword evidence="2" id="KW-0812">Transmembrane</keyword>
<proteinExistence type="predicted"/>
<dbReference type="Proteomes" id="UP000663877">
    <property type="component" value="Unassembled WGS sequence"/>
</dbReference>
<feature type="transmembrane region" description="Helical" evidence="2">
    <location>
        <begin position="12"/>
        <end position="29"/>
    </location>
</feature>
<feature type="region of interest" description="Disordered" evidence="1">
    <location>
        <begin position="52"/>
        <end position="93"/>
    </location>
</feature>
<keyword evidence="2" id="KW-0472">Membrane</keyword>
<organism evidence="4 5">
    <name type="scientific">Adineta steineri</name>
    <dbReference type="NCBI Taxonomy" id="433720"/>
    <lineage>
        <taxon>Eukaryota</taxon>
        <taxon>Metazoa</taxon>
        <taxon>Spiralia</taxon>
        <taxon>Gnathifera</taxon>
        <taxon>Rotifera</taxon>
        <taxon>Eurotatoria</taxon>
        <taxon>Bdelloidea</taxon>
        <taxon>Adinetida</taxon>
        <taxon>Adinetidae</taxon>
        <taxon>Adineta</taxon>
    </lineage>
</organism>
<accession>A0A815DMG5</accession>
<protein>
    <submittedName>
        <fullName evidence="4">Uncharacterized protein</fullName>
    </submittedName>
</protein>